<accession>A0A8C5STL3</accession>
<reference evidence="2" key="2">
    <citation type="submission" date="2025-09" db="UniProtKB">
        <authorList>
            <consortium name="Ensembl"/>
        </authorList>
    </citation>
    <scope>IDENTIFICATION</scope>
</reference>
<proteinExistence type="predicted"/>
<organism evidence="2 3">
    <name type="scientific">Laticauda laticaudata</name>
    <name type="common">Blue-ringed sea krait</name>
    <name type="synonym">Blue-lipped sea krait</name>
    <dbReference type="NCBI Taxonomy" id="8630"/>
    <lineage>
        <taxon>Eukaryota</taxon>
        <taxon>Metazoa</taxon>
        <taxon>Chordata</taxon>
        <taxon>Craniata</taxon>
        <taxon>Vertebrata</taxon>
        <taxon>Euteleostomi</taxon>
        <taxon>Lepidosauria</taxon>
        <taxon>Squamata</taxon>
        <taxon>Bifurcata</taxon>
        <taxon>Unidentata</taxon>
        <taxon>Episquamata</taxon>
        <taxon>Toxicofera</taxon>
        <taxon>Serpentes</taxon>
        <taxon>Colubroidea</taxon>
        <taxon>Elapidae</taxon>
        <taxon>Laticaudinae</taxon>
        <taxon>Laticauda</taxon>
    </lineage>
</organism>
<feature type="signal peptide" evidence="1">
    <location>
        <begin position="1"/>
        <end position="21"/>
    </location>
</feature>
<evidence type="ECO:0000313" key="3">
    <source>
        <dbReference type="Proteomes" id="UP000694406"/>
    </source>
</evidence>
<keyword evidence="1" id="KW-0732">Signal</keyword>
<protein>
    <recommendedName>
        <fullName evidence="4">Secreted protein</fullName>
    </recommendedName>
</protein>
<reference evidence="2" key="1">
    <citation type="submission" date="2025-08" db="UniProtKB">
        <authorList>
            <consortium name="Ensembl"/>
        </authorList>
    </citation>
    <scope>IDENTIFICATION</scope>
</reference>
<sequence>MISLLLLLLLLAAADDPVVLAAWWCVEEQPLQTWKPSDEGPLVLPKGKEEAYARTERRDEVLGSAGLLLRRRGKAEEPGAYTSGRCSMAVETLLHTWYGSCTSRNLASHEHTCPCWRSGHHPEPA</sequence>
<evidence type="ECO:0008006" key="4">
    <source>
        <dbReference type="Google" id="ProtNLM"/>
    </source>
</evidence>
<name>A0A8C5STL3_LATLA</name>
<evidence type="ECO:0000256" key="1">
    <source>
        <dbReference type="SAM" id="SignalP"/>
    </source>
</evidence>
<keyword evidence="3" id="KW-1185">Reference proteome</keyword>
<dbReference type="Proteomes" id="UP000694406">
    <property type="component" value="Unplaced"/>
</dbReference>
<dbReference type="Ensembl" id="ENSLLTT00000023075.1">
    <property type="protein sequence ID" value="ENSLLTP00000022250.1"/>
    <property type="gene ID" value="ENSLLTG00000016566.1"/>
</dbReference>
<dbReference type="AlphaFoldDB" id="A0A8C5STL3"/>
<evidence type="ECO:0000313" key="2">
    <source>
        <dbReference type="Ensembl" id="ENSLLTP00000022250.1"/>
    </source>
</evidence>
<feature type="chain" id="PRO_5034631838" description="Secreted protein" evidence="1">
    <location>
        <begin position="22"/>
        <end position="125"/>
    </location>
</feature>